<dbReference type="EMBL" id="QPKB01000003">
    <property type="protein sequence ID" value="RWR80802.1"/>
    <property type="molecule type" value="Genomic_DNA"/>
</dbReference>
<name>A0A3S3MIV8_9MAGN</name>
<evidence type="ECO:0000313" key="3">
    <source>
        <dbReference type="Proteomes" id="UP000283530"/>
    </source>
</evidence>
<sequence length="181" mass="20317">MNSSSSLSASLSSITILHQPPLASRLSYHHRRSLLHPTKNLNQRKKRSLRCRADLSQDAPFALAIGSCVLNSLIFPVTSDGDDGDADGGSGINSTDTRFAVMGIISFIPYFNWLSWIFAWLDTGRQRYLVYSIVYLAPYLRQDLWQYGKQNYCRIGFLHTNPNSCINVLSHKSSHVPRAIA</sequence>
<proteinExistence type="predicted"/>
<keyword evidence="1" id="KW-1133">Transmembrane helix</keyword>
<organism evidence="2 3">
    <name type="scientific">Cinnamomum micranthum f. kanehirae</name>
    <dbReference type="NCBI Taxonomy" id="337451"/>
    <lineage>
        <taxon>Eukaryota</taxon>
        <taxon>Viridiplantae</taxon>
        <taxon>Streptophyta</taxon>
        <taxon>Embryophyta</taxon>
        <taxon>Tracheophyta</taxon>
        <taxon>Spermatophyta</taxon>
        <taxon>Magnoliopsida</taxon>
        <taxon>Magnoliidae</taxon>
        <taxon>Laurales</taxon>
        <taxon>Lauraceae</taxon>
        <taxon>Cinnamomum</taxon>
    </lineage>
</organism>
<dbReference type="OrthoDB" id="2014574at2759"/>
<gene>
    <name evidence="2" type="ORF">CKAN_00946000</name>
</gene>
<dbReference type="Proteomes" id="UP000283530">
    <property type="component" value="Unassembled WGS sequence"/>
</dbReference>
<protein>
    <submittedName>
        <fullName evidence="2">Uncharacterized protein</fullName>
    </submittedName>
</protein>
<keyword evidence="1" id="KW-0812">Transmembrane</keyword>
<evidence type="ECO:0000313" key="2">
    <source>
        <dbReference type="EMBL" id="RWR80802.1"/>
    </source>
</evidence>
<keyword evidence="3" id="KW-1185">Reference proteome</keyword>
<comment type="caution">
    <text evidence="2">The sequence shown here is derived from an EMBL/GenBank/DDBJ whole genome shotgun (WGS) entry which is preliminary data.</text>
</comment>
<keyword evidence="1" id="KW-0472">Membrane</keyword>
<evidence type="ECO:0000256" key="1">
    <source>
        <dbReference type="SAM" id="Phobius"/>
    </source>
</evidence>
<feature type="transmembrane region" description="Helical" evidence="1">
    <location>
        <begin position="99"/>
        <end position="121"/>
    </location>
</feature>
<dbReference type="AlphaFoldDB" id="A0A3S3MIV8"/>
<reference evidence="2 3" key="1">
    <citation type="journal article" date="2019" name="Nat. Plants">
        <title>Stout camphor tree genome fills gaps in understanding of flowering plant genome evolution.</title>
        <authorList>
            <person name="Chaw S.M."/>
            <person name="Liu Y.C."/>
            <person name="Wu Y.W."/>
            <person name="Wang H.Y."/>
            <person name="Lin C.I."/>
            <person name="Wu C.S."/>
            <person name="Ke H.M."/>
            <person name="Chang L.Y."/>
            <person name="Hsu C.Y."/>
            <person name="Yang H.T."/>
            <person name="Sudianto E."/>
            <person name="Hsu M.H."/>
            <person name="Wu K.P."/>
            <person name="Wang L.N."/>
            <person name="Leebens-Mack J.H."/>
            <person name="Tsai I.J."/>
        </authorList>
    </citation>
    <scope>NUCLEOTIDE SEQUENCE [LARGE SCALE GENOMIC DNA]</scope>
    <source>
        <strain evidence="3">cv. Chaw 1501</strain>
        <tissue evidence="2">Young leaves</tissue>
    </source>
</reference>
<dbReference type="PANTHER" id="PTHR36804">
    <property type="entry name" value="OSJNBA0013K16.11 PROTEIN"/>
    <property type="match status" value="1"/>
</dbReference>
<dbReference type="PANTHER" id="PTHR36804:SF1">
    <property type="entry name" value="OS04G0585600 PROTEIN"/>
    <property type="match status" value="1"/>
</dbReference>
<accession>A0A3S3MIV8</accession>